<feature type="transmembrane region" description="Helical" evidence="6">
    <location>
        <begin position="76"/>
        <end position="96"/>
    </location>
</feature>
<dbReference type="Gene3D" id="3.40.630.10">
    <property type="entry name" value="Zn peptidases"/>
    <property type="match status" value="2"/>
</dbReference>
<feature type="compositionally biased region" description="Basic and acidic residues" evidence="5">
    <location>
        <begin position="208"/>
        <end position="222"/>
    </location>
</feature>
<dbReference type="GeneID" id="36328608"/>
<dbReference type="GO" id="GO:0006508">
    <property type="term" value="P:proteolysis"/>
    <property type="evidence" value="ECO:0007669"/>
    <property type="project" value="UniProtKB-KW"/>
</dbReference>
<name>A0A1X6NHQ0_9APHY</name>
<evidence type="ECO:0000256" key="3">
    <source>
        <dbReference type="ARBA" id="ARBA00022670"/>
    </source>
</evidence>
<reference evidence="8 9" key="1">
    <citation type="submission" date="2017-04" db="EMBL/GenBank/DDBJ databases">
        <title>Genome Sequence of the Model Brown-Rot Fungus Postia placenta SB12.</title>
        <authorList>
            <consortium name="DOE Joint Genome Institute"/>
            <person name="Gaskell J."/>
            <person name="Kersten P."/>
            <person name="Larrondo L.F."/>
            <person name="Canessa P."/>
            <person name="Martinez D."/>
            <person name="Hibbett D."/>
            <person name="Schmoll M."/>
            <person name="Kubicek C.P."/>
            <person name="Martinez A.T."/>
            <person name="Yadav J."/>
            <person name="Master E."/>
            <person name="Magnuson J.K."/>
            <person name="James T."/>
            <person name="Yaver D."/>
            <person name="Berka R."/>
            <person name="Labutti K."/>
            <person name="Lipzen A."/>
            <person name="Aerts A."/>
            <person name="Barry K."/>
            <person name="Henrissat B."/>
            <person name="Blanchette R."/>
            <person name="Grigoriev I."/>
            <person name="Cullen D."/>
        </authorList>
    </citation>
    <scope>NUCLEOTIDE SEQUENCE [LARGE SCALE GENOMIC DNA]</scope>
    <source>
        <strain evidence="8 9">MAD-698-R-SB12</strain>
    </source>
</reference>
<keyword evidence="3" id="KW-0645">Protease</keyword>
<dbReference type="SUPFAM" id="SSF53187">
    <property type="entry name" value="Zn-dependent exopeptidases"/>
    <property type="match status" value="1"/>
</dbReference>
<dbReference type="GO" id="GO:0070006">
    <property type="term" value="F:metalloaminopeptidase activity"/>
    <property type="evidence" value="ECO:0007669"/>
    <property type="project" value="InterPro"/>
</dbReference>
<feature type="transmembrane region" description="Helical" evidence="6">
    <location>
        <begin position="30"/>
        <end position="55"/>
    </location>
</feature>
<dbReference type="PANTHER" id="PTHR11963:SF23">
    <property type="entry name" value="CYTOSOL AMINOPEPTIDASE"/>
    <property type="match status" value="1"/>
</dbReference>
<keyword evidence="6" id="KW-1133">Transmembrane helix</keyword>
<organism evidence="8 9">
    <name type="scientific">Postia placenta MAD-698-R-SB12</name>
    <dbReference type="NCBI Taxonomy" id="670580"/>
    <lineage>
        <taxon>Eukaryota</taxon>
        <taxon>Fungi</taxon>
        <taxon>Dikarya</taxon>
        <taxon>Basidiomycota</taxon>
        <taxon>Agaricomycotina</taxon>
        <taxon>Agaricomycetes</taxon>
        <taxon>Polyporales</taxon>
        <taxon>Adustoporiaceae</taxon>
        <taxon>Rhodonia</taxon>
    </lineage>
</organism>
<sequence length="705" mass="77577">MSGAERSIEEFLNLMQVKTSHPTYSMRLTFVLLTSFLANCLTCASTALLVYYVALNLPHDIRRLWGRRSIATLLSVMNWLAIAVYCQSGSSVWFPWAPIYHTSSVKTQLVREVWEARPNLTTVMFRDGTLYFLMSSILISRFLICIREAAERSTQAFSSQSLSFIHSQGDSNPQPWLSSAEFIADIANPAAGDDSHADAFPDLEDDLDPRGQDDASEGRDDGIELEEYAVSPESILRCAHPSGSPARRRYGRTTHLVCCFSVAPSRSAIYVLPVDPRAPPRHTTVRVDAESLWSEIPAAAAPKPPKTGTTHVFYVTPSENGAHNVTALTSLGDKFAEKAEDERRKVVRQAVWTAVKQTKPPSPFHPNLKEGIPDKLSFQPLTEHEGWKTGAVYARAQNLARTAFVERIERELSGVPIVEIINAFLSVTKGTSEPAKLLEMKGVTFDTGRISLMPSAWMKLTRGDMGTAAAVCSAALAVAQLGLVYAMNGKSVDNTNAGARLVLAGADRGSRAAKGEAAADNSDSLWRKLGRAGAREQDRFWRMPLDDEYGPQIHSSNADLCNIGGRAAISCTDALFLKAFVDGVEPGKDGATAVVRWAHLDIAGTMETTRGYAYQDKGLTGCPTRTDRDRVLLQFYSAIPPLARVILASWIQVIFEIGESVRMTFIPCRRIGDVGCELHTREPWPWVRVALRIDERQRLGAECLC</sequence>
<keyword evidence="6" id="KW-0472">Membrane</keyword>
<dbReference type="Pfam" id="PF00883">
    <property type="entry name" value="Peptidase_M17"/>
    <property type="match status" value="2"/>
</dbReference>
<dbReference type="PANTHER" id="PTHR11963">
    <property type="entry name" value="LEUCINE AMINOPEPTIDASE-RELATED"/>
    <property type="match status" value="1"/>
</dbReference>
<evidence type="ECO:0000313" key="8">
    <source>
        <dbReference type="EMBL" id="OSX68139.1"/>
    </source>
</evidence>
<keyword evidence="4" id="KW-0378">Hydrolase</keyword>
<evidence type="ECO:0000313" key="9">
    <source>
        <dbReference type="Proteomes" id="UP000194127"/>
    </source>
</evidence>
<evidence type="ECO:0000256" key="2">
    <source>
        <dbReference type="ARBA" id="ARBA00022438"/>
    </source>
</evidence>
<evidence type="ECO:0000256" key="4">
    <source>
        <dbReference type="ARBA" id="ARBA00022801"/>
    </source>
</evidence>
<dbReference type="GO" id="GO:0030145">
    <property type="term" value="F:manganese ion binding"/>
    <property type="evidence" value="ECO:0007669"/>
    <property type="project" value="InterPro"/>
</dbReference>
<dbReference type="EMBL" id="KZ110591">
    <property type="protein sequence ID" value="OSX68139.1"/>
    <property type="molecule type" value="Genomic_DNA"/>
</dbReference>
<accession>A0A1X6NHQ0</accession>
<evidence type="ECO:0000256" key="6">
    <source>
        <dbReference type="SAM" id="Phobius"/>
    </source>
</evidence>
<dbReference type="PRINTS" id="PR00481">
    <property type="entry name" value="LAMNOPPTDASE"/>
</dbReference>
<dbReference type="GO" id="GO:0005737">
    <property type="term" value="C:cytoplasm"/>
    <property type="evidence" value="ECO:0007669"/>
    <property type="project" value="InterPro"/>
</dbReference>
<gene>
    <name evidence="8" type="ORF">POSPLADRAFT_1127730</name>
</gene>
<dbReference type="AlphaFoldDB" id="A0A1X6NHQ0"/>
<dbReference type="InterPro" id="IPR011356">
    <property type="entry name" value="Leucine_aapep/pepB"/>
</dbReference>
<evidence type="ECO:0000256" key="1">
    <source>
        <dbReference type="ARBA" id="ARBA00009528"/>
    </source>
</evidence>
<dbReference type="RefSeq" id="XP_024344933.1">
    <property type="nucleotide sequence ID" value="XM_024483659.1"/>
</dbReference>
<feature type="domain" description="Cytosol aminopeptidase" evidence="7">
    <location>
        <begin position="441"/>
        <end position="484"/>
    </location>
</feature>
<dbReference type="InterPro" id="IPR000819">
    <property type="entry name" value="Peptidase_M17_C"/>
</dbReference>
<protein>
    <recommendedName>
        <fullName evidence="7">Cytosol aminopeptidase domain-containing protein</fullName>
    </recommendedName>
</protein>
<feature type="region of interest" description="Disordered" evidence="5">
    <location>
        <begin position="194"/>
        <end position="222"/>
    </location>
</feature>
<proteinExistence type="inferred from homology"/>
<dbReference type="STRING" id="670580.A0A1X6NHQ0"/>
<evidence type="ECO:0000259" key="7">
    <source>
        <dbReference type="Pfam" id="PF00883"/>
    </source>
</evidence>
<comment type="similarity">
    <text evidence="1">Belongs to the peptidase M17 family.</text>
</comment>
<keyword evidence="2" id="KW-0031">Aminopeptidase</keyword>
<keyword evidence="9" id="KW-1185">Reference proteome</keyword>
<feature type="domain" description="Cytosol aminopeptidase" evidence="7">
    <location>
        <begin position="516"/>
        <end position="626"/>
    </location>
</feature>
<keyword evidence="6" id="KW-0812">Transmembrane</keyword>
<dbReference type="OrthoDB" id="412814at2759"/>
<evidence type="ECO:0000256" key="5">
    <source>
        <dbReference type="SAM" id="MobiDB-lite"/>
    </source>
</evidence>
<dbReference type="Proteomes" id="UP000194127">
    <property type="component" value="Unassembled WGS sequence"/>
</dbReference>